<dbReference type="AlphaFoldDB" id="T1GXN3"/>
<reference evidence="2" key="1">
    <citation type="submission" date="2013-02" db="EMBL/GenBank/DDBJ databases">
        <authorList>
            <person name="Hughes D."/>
        </authorList>
    </citation>
    <scope>NUCLEOTIDE SEQUENCE</scope>
    <source>
        <strain>Durham</strain>
        <strain evidence="2">NC isolate 2 -- Noor lab</strain>
    </source>
</reference>
<proteinExistence type="predicted"/>
<dbReference type="EMBL" id="CAQQ02381575">
    <property type="status" value="NOT_ANNOTATED_CDS"/>
    <property type="molecule type" value="Genomic_DNA"/>
</dbReference>
<protein>
    <submittedName>
        <fullName evidence="1">Uncharacterized protein</fullName>
    </submittedName>
</protein>
<reference evidence="1" key="2">
    <citation type="submission" date="2015-06" db="UniProtKB">
        <authorList>
            <consortium name="EnsemblMetazoa"/>
        </authorList>
    </citation>
    <scope>IDENTIFICATION</scope>
</reference>
<dbReference type="HOGENOM" id="CLU_2707597_0_0_1"/>
<organism evidence="1 2">
    <name type="scientific">Megaselia scalaris</name>
    <name type="common">Humpbacked fly</name>
    <name type="synonym">Phora scalaris</name>
    <dbReference type="NCBI Taxonomy" id="36166"/>
    <lineage>
        <taxon>Eukaryota</taxon>
        <taxon>Metazoa</taxon>
        <taxon>Ecdysozoa</taxon>
        <taxon>Arthropoda</taxon>
        <taxon>Hexapoda</taxon>
        <taxon>Insecta</taxon>
        <taxon>Pterygota</taxon>
        <taxon>Neoptera</taxon>
        <taxon>Endopterygota</taxon>
        <taxon>Diptera</taxon>
        <taxon>Brachycera</taxon>
        <taxon>Muscomorpha</taxon>
        <taxon>Platypezoidea</taxon>
        <taxon>Phoridae</taxon>
        <taxon>Megaseliini</taxon>
        <taxon>Megaselia</taxon>
    </lineage>
</organism>
<dbReference type="EMBL" id="CAQQ02381574">
    <property type="status" value="NOT_ANNOTATED_CDS"/>
    <property type="molecule type" value="Genomic_DNA"/>
</dbReference>
<evidence type="ECO:0000313" key="2">
    <source>
        <dbReference type="Proteomes" id="UP000015102"/>
    </source>
</evidence>
<keyword evidence="2" id="KW-1185">Reference proteome</keyword>
<dbReference type="EnsemblMetazoa" id="MESCA008586-RA">
    <property type="protein sequence ID" value="MESCA008586-PA"/>
    <property type="gene ID" value="MESCA008586"/>
</dbReference>
<dbReference type="Proteomes" id="UP000015102">
    <property type="component" value="Unassembled WGS sequence"/>
</dbReference>
<accession>T1GXN3</accession>
<name>T1GXN3_MEGSC</name>
<sequence length="73" mass="8645">MKFARSLPRKKENYLLALIEQRERGQVRSFALIERAGAKIFELQYYGLCQMNTKGKNQILFTSNRRTHTNETH</sequence>
<evidence type="ECO:0000313" key="1">
    <source>
        <dbReference type="EnsemblMetazoa" id="MESCA008586-PA"/>
    </source>
</evidence>